<dbReference type="AlphaFoldDB" id="A0A1B8AS87"/>
<evidence type="ECO:0000313" key="1">
    <source>
        <dbReference type="EMBL" id="OBS23256.1"/>
    </source>
</evidence>
<name>A0A1B8AS87_FUSPO</name>
<reference evidence="1 2" key="1">
    <citation type="submission" date="2016-06" db="EMBL/GenBank/DDBJ databases">
        <title>Living apart together: crosstalk between the core and supernumerary genomes in a fungal plant pathogen.</title>
        <authorList>
            <person name="Vanheule A."/>
            <person name="Audenaert K."/>
            <person name="Warris S."/>
            <person name="Van De Geest H."/>
            <person name="Schijlen E."/>
            <person name="Hofte M."/>
            <person name="De Saeger S."/>
            <person name="Haesaert G."/>
            <person name="Waalwijk C."/>
            <person name="Van Der Lee T."/>
        </authorList>
    </citation>
    <scope>NUCLEOTIDE SEQUENCE [LARGE SCALE GENOMIC DNA]</scope>
    <source>
        <strain evidence="1 2">2516</strain>
    </source>
</reference>
<sequence length="424" mass="47867">MFEVRSAFAERAEKSASVVVREVELSDEEDNAPLDFYITELADTILDVVQKYGMHTKTTEDGVDSVRQWEGRSKFRTHVEYWIRRREPINFVIPSYPFKSENPDKVTGSLPDMGEYIGLYKLHSMTLDVGQVYPFGAQVTVASDGAVFNDIYPTSDEKVWEYSQAIGRMAKHYGLNVRISSPHELMGVPTVPLDKESYIEGLHNCRGQIEKHTKPELLDELFARDPDSLRTYTQMSRFYEIDLKYTPVMQGLSRMQGKKITKKLARATMARSEAFTGLVLKALPHHVRLSVHASTGAVKLSFPLVPQGLGSGSVFRVPWMSSISVNVAGVFESVYSGDVRDTHDLVYKDGQPWCYRERHDLFNFAGKDIGIDHIYPHGLLITSGCGNESVTMADEDFERVKGLARLQPVYVYGFSNLKEGLLDL</sequence>
<proteinExistence type="predicted"/>
<dbReference type="PANTHER" id="PTHR37285">
    <property type="entry name" value="SPORE WALL MATURATION PROTEIN DIT1"/>
    <property type="match status" value="1"/>
</dbReference>
<dbReference type="PANTHER" id="PTHR37285:SF5">
    <property type="entry name" value="SPORE WALL MATURATION PROTEIN DIT1"/>
    <property type="match status" value="1"/>
</dbReference>
<evidence type="ECO:0008006" key="3">
    <source>
        <dbReference type="Google" id="ProtNLM"/>
    </source>
</evidence>
<comment type="caution">
    <text evidence="1">The sequence shown here is derived from an EMBL/GenBank/DDBJ whole genome shotgun (WGS) entry which is preliminary data.</text>
</comment>
<keyword evidence="2" id="KW-1185">Reference proteome</keyword>
<dbReference type="EMBL" id="LYXU01000002">
    <property type="protein sequence ID" value="OBS23256.1"/>
    <property type="molecule type" value="Genomic_DNA"/>
</dbReference>
<dbReference type="Proteomes" id="UP000091967">
    <property type="component" value="Unassembled WGS sequence"/>
</dbReference>
<evidence type="ECO:0000313" key="2">
    <source>
        <dbReference type="Proteomes" id="UP000091967"/>
    </source>
</evidence>
<accession>A0A1B8AS87</accession>
<dbReference type="OMA" id="HPRVEEY"/>
<dbReference type="STRING" id="36050.A0A1B8AS87"/>
<organism evidence="1 2">
    <name type="scientific">Fusarium poae</name>
    <dbReference type="NCBI Taxonomy" id="36050"/>
    <lineage>
        <taxon>Eukaryota</taxon>
        <taxon>Fungi</taxon>
        <taxon>Dikarya</taxon>
        <taxon>Ascomycota</taxon>
        <taxon>Pezizomycotina</taxon>
        <taxon>Sordariomycetes</taxon>
        <taxon>Hypocreomycetidae</taxon>
        <taxon>Hypocreales</taxon>
        <taxon>Nectriaceae</taxon>
        <taxon>Fusarium</taxon>
    </lineage>
</organism>
<protein>
    <recommendedName>
        <fullName evidence="3">TauD/TfdA-like domain-containing protein</fullName>
    </recommendedName>
</protein>
<dbReference type="Pfam" id="PF05141">
    <property type="entry name" value="DIT1_PvcA"/>
    <property type="match status" value="1"/>
</dbReference>
<dbReference type="InterPro" id="IPR007817">
    <property type="entry name" value="Isocyanide_synthase_DIT1"/>
</dbReference>
<gene>
    <name evidence="1" type="ORF">FPOA_03808</name>
</gene>